<dbReference type="AlphaFoldDB" id="A0A6G0VYE1"/>
<evidence type="ECO:0000313" key="3">
    <source>
        <dbReference type="Proteomes" id="UP000478052"/>
    </source>
</evidence>
<dbReference type="GO" id="GO:0003743">
    <property type="term" value="F:translation initiation factor activity"/>
    <property type="evidence" value="ECO:0007669"/>
    <property type="project" value="UniProtKB-KW"/>
</dbReference>
<dbReference type="Proteomes" id="UP000478052">
    <property type="component" value="Unassembled WGS sequence"/>
</dbReference>
<comment type="caution">
    <text evidence="2">The sequence shown here is derived from an EMBL/GenBank/DDBJ whole genome shotgun (WGS) entry which is preliminary data.</text>
</comment>
<organism evidence="2 3">
    <name type="scientific">Aphis craccivora</name>
    <name type="common">Cowpea aphid</name>
    <dbReference type="NCBI Taxonomy" id="307492"/>
    <lineage>
        <taxon>Eukaryota</taxon>
        <taxon>Metazoa</taxon>
        <taxon>Ecdysozoa</taxon>
        <taxon>Arthropoda</taxon>
        <taxon>Hexapoda</taxon>
        <taxon>Insecta</taxon>
        <taxon>Pterygota</taxon>
        <taxon>Neoptera</taxon>
        <taxon>Paraneoptera</taxon>
        <taxon>Hemiptera</taxon>
        <taxon>Sternorrhyncha</taxon>
        <taxon>Aphidomorpha</taxon>
        <taxon>Aphidoidea</taxon>
        <taxon>Aphididae</taxon>
        <taxon>Aphidini</taxon>
        <taxon>Aphis</taxon>
        <taxon>Aphis</taxon>
    </lineage>
</organism>
<dbReference type="InterPro" id="IPR027417">
    <property type="entry name" value="P-loop_NTPase"/>
</dbReference>
<keyword evidence="2" id="KW-0396">Initiation factor</keyword>
<feature type="non-terminal residue" evidence="2">
    <location>
        <position position="240"/>
    </location>
</feature>
<dbReference type="PANTHER" id="PTHR47958">
    <property type="entry name" value="ATP-DEPENDENT RNA HELICASE DBP3"/>
    <property type="match status" value="1"/>
</dbReference>
<gene>
    <name evidence="2" type="ORF">FWK35_00033578</name>
</gene>
<proteinExistence type="predicted"/>
<name>A0A6G0VYE1_APHCR</name>
<dbReference type="SUPFAM" id="SSF52540">
    <property type="entry name" value="P-loop containing nucleoside triphosphate hydrolases"/>
    <property type="match status" value="1"/>
</dbReference>
<sequence>MIARKSLQTKFIKIFVLDEVNEMFSRGFVKKDQVKEVFKFLKEDTQVIKLSTTMSEDVLDMSTHFMRNPVRILVQNEELILEDIKQFYINVTKEEWKFDALCDLFDTLSITQAVIFCNTRRKVKWLAENMRLKKFSVSAILKGMSQLECELIMRQFHSGSSRVLIITDSFARSIDVHVSVVINYNLPSNRENYIYRIRCSGHNRVAINIITEGDKKTMKDIESFYNIHVSEMPNNVSNLL</sequence>
<evidence type="ECO:0000313" key="2">
    <source>
        <dbReference type="EMBL" id="KAF0713290.1"/>
    </source>
</evidence>
<keyword evidence="3" id="KW-1185">Reference proteome</keyword>
<dbReference type="PROSITE" id="PS51194">
    <property type="entry name" value="HELICASE_CTER"/>
    <property type="match status" value="1"/>
</dbReference>
<reference evidence="2 3" key="1">
    <citation type="submission" date="2019-08" db="EMBL/GenBank/DDBJ databases">
        <title>Whole genome of Aphis craccivora.</title>
        <authorList>
            <person name="Voronova N.V."/>
            <person name="Shulinski R.S."/>
            <person name="Bandarenka Y.V."/>
            <person name="Zhorov D.G."/>
            <person name="Warner D."/>
        </authorList>
    </citation>
    <scope>NUCLEOTIDE SEQUENCE [LARGE SCALE GENOMIC DNA]</scope>
    <source>
        <strain evidence="2">180601</strain>
        <tissue evidence="2">Whole Body</tissue>
    </source>
</reference>
<dbReference type="Pfam" id="PF00271">
    <property type="entry name" value="Helicase_C"/>
    <property type="match status" value="1"/>
</dbReference>
<dbReference type="InterPro" id="IPR001650">
    <property type="entry name" value="Helicase_C-like"/>
</dbReference>
<keyword evidence="2" id="KW-0648">Protein biosynthesis</keyword>
<accession>A0A6G0VYE1</accession>
<dbReference type="SMART" id="SM00490">
    <property type="entry name" value="HELICc"/>
    <property type="match status" value="1"/>
</dbReference>
<evidence type="ECO:0000259" key="1">
    <source>
        <dbReference type="PROSITE" id="PS51194"/>
    </source>
</evidence>
<dbReference type="CDD" id="cd18787">
    <property type="entry name" value="SF2_C_DEAD"/>
    <property type="match status" value="1"/>
</dbReference>
<protein>
    <submittedName>
        <fullName evidence="2">Eukaryotic initiation factor 4A</fullName>
    </submittedName>
</protein>
<dbReference type="EMBL" id="VUJU01010721">
    <property type="protein sequence ID" value="KAF0713290.1"/>
    <property type="molecule type" value="Genomic_DNA"/>
</dbReference>
<dbReference type="Gene3D" id="3.40.50.300">
    <property type="entry name" value="P-loop containing nucleotide triphosphate hydrolases"/>
    <property type="match status" value="2"/>
</dbReference>
<feature type="domain" description="Helicase C-terminal" evidence="1">
    <location>
        <begin position="83"/>
        <end position="240"/>
    </location>
</feature>
<dbReference type="OrthoDB" id="10265785at2759"/>